<dbReference type="eggNOG" id="arCOG06353">
    <property type="taxonomic scope" value="Archaea"/>
</dbReference>
<feature type="transmembrane region" description="Helical" evidence="1">
    <location>
        <begin position="62"/>
        <end position="87"/>
    </location>
</feature>
<feature type="transmembrane region" description="Helical" evidence="1">
    <location>
        <begin position="168"/>
        <end position="190"/>
    </location>
</feature>
<evidence type="ECO:0000313" key="3">
    <source>
        <dbReference type="Proteomes" id="UP000011688"/>
    </source>
</evidence>
<evidence type="ECO:0008006" key="4">
    <source>
        <dbReference type="Google" id="ProtNLM"/>
    </source>
</evidence>
<feature type="transmembrane region" description="Helical" evidence="1">
    <location>
        <begin position="12"/>
        <end position="31"/>
    </location>
</feature>
<sequence length="247" mass="25492">MLYDYLRRGVQAGVIAGLAYGLFMAFVANPLSEYLHHAQHDHGHDHGHGHDHAHAVSETTTAIVSVGSGVLWAIFLGGVFAIALYFLEPALPGRGAGSAFVLAGAGFLTVSATPWLVLPPAAPGAEQLYTVELRLAVYVGLVALGALVSVAAIGSYGRVASRHRALGLVAATVPIVATTVVLSTVAPTIVSHPELAGELVSAYQAMAALSQAAIWAILAASVSWLERREATSTAGVVGPNDRRSTSS</sequence>
<dbReference type="Pfam" id="PF09490">
    <property type="entry name" value="CbtA"/>
    <property type="match status" value="1"/>
</dbReference>
<evidence type="ECO:0000256" key="1">
    <source>
        <dbReference type="SAM" id="Phobius"/>
    </source>
</evidence>
<feature type="transmembrane region" description="Helical" evidence="1">
    <location>
        <begin position="202"/>
        <end position="225"/>
    </location>
</feature>
<dbReference type="AlphaFoldDB" id="L9WZS2"/>
<dbReference type="InterPro" id="IPR012666">
    <property type="entry name" value="CbtA_put"/>
</dbReference>
<name>L9WZS2_9EURY</name>
<comment type="caution">
    <text evidence="2">The sequence shown here is derived from an EMBL/GenBank/DDBJ whole genome shotgun (WGS) entry which is preliminary data.</text>
</comment>
<dbReference type="PATRIC" id="fig|1227497.3.peg.3843"/>
<proteinExistence type="predicted"/>
<dbReference type="Proteomes" id="UP000011688">
    <property type="component" value="Unassembled WGS sequence"/>
</dbReference>
<dbReference type="RefSeq" id="WP_005559059.1">
    <property type="nucleotide sequence ID" value="NZ_AOIB01000036.1"/>
</dbReference>
<protein>
    <recommendedName>
        <fullName evidence="4">Cobalamin cluster protein</fullName>
    </recommendedName>
</protein>
<organism evidence="2 3">
    <name type="scientific">Natronococcus amylolyticus DSM 10524</name>
    <dbReference type="NCBI Taxonomy" id="1227497"/>
    <lineage>
        <taxon>Archaea</taxon>
        <taxon>Methanobacteriati</taxon>
        <taxon>Methanobacteriota</taxon>
        <taxon>Stenosarchaea group</taxon>
        <taxon>Halobacteria</taxon>
        <taxon>Halobacteriales</taxon>
        <taxon>Natrialbaceae</taxon>
        <taxon>Natronococcus</taxon>
    </lineage>
</organism>
<keyword evidence="3" id="KW-1185">Reference proteome</keyword>
<dbReference type="STRING" id="1227497.C491_18829"/>
<keyword evidence="1" id="KW-0472">Membrane</keyword>
<accession>L9WZS2</accession>
<dbReference type="OrthoDB" id="170869at2157"/>
<feature type="transmembrane region" description="Helical" evidence="1">
    <location>
        <begin position="137"/>
        <end position="156"/>
    </location>
</feature>
<evidence type="ECO:0000313" key="2">
    <source>
        <dbReference type="EMBL" id="ELY54686.1"/>
    </source>
</evidence>
<gene>
    <name evidence="2" type="ORF">C491_18829</name>
</gene>
<feature type="transmembrane region" description="Helical" evidence="1">
    <location>
        <begin position="99"/>
        <end position="117"/>
    </location>
</feature>
<reference evidence="2 3" key="1">
    <citation type="journal article" date="2014" name="PLoS Genet.">
        <title>Phylogenetically driven sequencing of extremely halophilic archaea reveals strategies for static and dynamic osmo-response.</title>
        <authorList>
            <person name="Becker E.A."/>
            <person name="Seitzer P.M."/>
            <person name="Tritt A."/>
            <person name="Larsen D."/>
            <person name="Krusor M."/>
            <person name="Yao A.I."/>
            <person name="Wu D."/>
            <person name="Madern D."/>
            <person name="Eisen J.A."/>
            <person name="Darling A.E."/>
            <person name="Facciotti M.T."/>
        </authorList>
    </citation>
    <scope>NUCLEOTIDE SEQUENCE [LARGE SCALE GENOMIC DNA]</scope>
    <source>
        <strain evidence="2 3">DSM 10524</strain>
    </source>
</reference>
<dbReference type="EMBL" id="AOIB01000036">
    <property type="protein sequence ID" value="ELY54686.1"/>
    <property type="molecule type" value="Genomic_DNA"/>
</dbReference>
<keyword evidence="1" id="KW-1133">Transmembrane helix</keyword>
<keyword evidence="1" id="KW-0812">Transmembrane</keyword>